<accession>A0AA89NP93</accession>
<dbReference type="EMBL" id="JACICZ010000001">
    <property type="protein sequence ID" value="MBB3867413.1"/>
    <property type="molecule type" value="Genomic_DNA"/>
</dbReference>
<dbReference type="Proteomes" id="UP000613002">
    <property type="component" value="Unassembled WGS sequence"/>
</dbReference>
<sequence>MDGENQEKGLRQLERIDGSRETLSSILFSHRQL</sequence>
<name>A0AA89NP93_9BACL</name>
<gene>
    <name evidence="1" type="ORF">HNR78_000287</name>
</gene>
<proteinExistence type="predicted"/>
<comment type="caution">
    <text evidence="1">The sequence shown here is derived from an EMBL/GenBank/DDBJ whole genome shotgun (WGS) entry which is preliminary data.</text>
</comment>
<dbReference type="AlphaFoldDB" id="A0AA89NP93"/>
<keyword evidence="2" id="KW-1185">Reference proteome</keyword>
<reference evidence="1 2" key="1">
    <citation type="submission" date="2020-08" db="EMBL/GenBank/DDBJ databases">
        <title>Genomic Encyclopedia of Type Strains, Phase IV (KMG-IV): sequencing the most valuable type-strain genomes for metagenomic binning, comparative biology and taxonomic classification.</title>
        <authorList>
            <person name="Goeker M."/>
        </authorList>
    </citation>
    <scope>NUCLEOTIDE SEQUENCE [LARGE SCALE GENOMIC DNA]</scope>
    <source>
        <strain evidence="1 2">DSM 14590</strain>
    </source>
</reference>
<organism evidence="1 2">
    <name type="scientific">Parageobacillus toebii NBRC 107807</name>
    <dbReference type="NCBI Taxonomy" id="1223503"/>
    <lineage>
        <taxon>Bacteria</taxon>
        <taxon>Bacillati</taxon>
        <taxon>Bacillota</taxon>
        <taxon>Bacilli</taxon>
        <taxon>Bacillales</taxon>
        <taxon>Anoxybacillaceae</taxon>
        <taxon>Parageobacillus</taxon>
    </lineage>
</organism>
<protein>
    <submittedName>
        <fullName evidence="1">Uncharacterized protein</fullName>
    </submittedName>
</protein>
<evidence type="ECO:0000313" key="2">
    <source>
        <dbReference type="Proteomes" id="UP000613002"/>
    </source>
</evidence>
<evidence type="ECO:0000313" key="1">
    <source>
        <dbReference type="EMBL" id="MBB3867413.1"/>
    </source>
</evidence>